<reference evidence="3 4" key="1">
    <citation type="journal article" date="2018" name="Mol. Biol. Evol.">
        <title>Broad Genomic Sampling Reveals a Smut Pathogenic Ancestry of the Fungal Clade Ustilaginomycotina.</title>
        <authorList>
            <person name="Kijpornyongpan T."/>
            <person name="Mondo S.J."/>
            <person name="Barry K."/>
            <person name="Sandor L."/>
            <person name="Lee J."/>
            <person name="Lipzen A."/>
            <person name="Pangilinan J."/>
            <person name="LaButti K."/>
            <person name="Hainaut M."/>
            <person name="Henrissat B."/>
            <person name="Grigoriev I.V."/>
            <person name="Spatafora J.W."/>
            <person name="Aime M.C."/>
        </authorList>
    </citation>
    <scope>NUCLEOTIDE SEQUENCE [LARGE SCALE GENOMIC DNA]</scope>
    <source>
        <strain evidence="3 4">MCA 4198</strain>
    </source>
</reference>
<dbReference type="GO" id="GO:0030479">
    <property type="term" value="C:actin cortical patch"/>
    <property type="evidence" value="ECO:0007669"/>
    <property type="project" value="TreeGrafter"/>
</dbReference>
<proteinExistence type="predicted"/>
<dbReference type="RefSeq" id="XP_025379324.1">
    <property type="nucleotide sequence ID" value="XM_025521270.1"/>
</dbReference>
<dbReference type="PANTHER" id="PTHR15629:SF7">
    <property type="entry name" value="YSC84 ACTIN-BINDING DOMAIN-CONTAINING PROTEIN"/>
    <property type="match status" value="1"/>
</dbReference>
<dbReference type="AlphaFoldDB" id="A0A316YSW4"/>
<gene>
    <name evidence="3" type="ORF">FA10DRAFT_265928</name>
</gene>
<protein>
    <submittedName>
        <fullName evidence="3">DUF500-domain-containing protein</fullName>
    </submittedName>
</protein>
<accession>A0A316YSW4</accession>
<dbReference type="PANTHER" id="PTHR15629">
    <property type="entry name" value="SH3YL1 PROTEIN"/>
    <property type="match status" value="1"/>
</dbReference>
<feature type="domain" description="Ysc84 actin-binding" evidence="2">
    <location>
        <begin position="122"/>
        <end position="245"/>
    </location>
</feature>
<evidence type="ECO:0000256" key="1">
    <source>
        <dbReference type="SAM" id="MobiDB-lite"/>
    </source>
</evidence>
<dbReference type="Proteomes" id="UP000245768">
    <property type="component" value="Unassembled WGS sequence"/>
</dbReference>
<dbReference type="InParanoid" id="A0A316YSW4"/>
<dbReference type="InterPro" id="IPR033643">
    <property type="entry name" value="SYLF_SH3YL1-like"/>
</dbReference>
<dbReference type="Pfam" id="PF04366">
    <property type="entry name" value="Ysc84"/>
    <property type="match status" value="1"/>
</dbReference>
<evidence type="ECO:0000313" key="4">
    <source>
        <dbReference type="Proteomes" id="UP000245768"/>
    </source>
</evidence>
<dbReference type="GO" id="GO:0051017">
    <property type="term" value="P:actin filament bundle assembly"/>
    <property type="evidence" value="ECO:0007669"/>
    <property type="project" value="TreeGrafter"/>
</dbReference>
<keyword evidence="4" id="KW-1185">Reference proteome</keyword>
<dbReference type="InterPro" id="IPR007461">
    <property type="entry name" value="Ysc84_actin-binding"/>
</dbReference>
<dbReference type="STRING" id="215250.A0A316YSW4"/>
<feature type="compositionally biased region" description="Low complexity" evidence="1">
    <location>
        <begin position="283"/>
        <end position="302"/>
    </location>
</feature>
<dbReference type="InterPro" id="IPR051702">
    <property type="entry name" value="SH3_domain_YSC84-like"/>
</dbReference>
<feature type="region of interest" description="Disordered" evidence="1">
    <location>
        <begin position="259"/>
        <end position="317"/>
    </location>
</feature>
<dbReference type="EMBL" id="KZ819635">
    <property type="protein sequence ID" value="PWN92126.1"/>
    <property type="molecule type" value="Genomic_DNA"/>
</dbReference>
<dbReference type="GO" id="GO:0051666">
    <property type="term" value="P:actin cortical patch localization"/>
    <property type="evidence" value="ECO:0007669"/>
    <property type="project" value="TreeGrafter"/>
</dbReference>
<evidence type="ECO:0000313" key="3">
    <source>
        <dbReference type="EMBL" id="PWN92126.1"/>
    </source>
</evidence>
<dbReference type="GeneID" id="37043186"/>
<evidence type="ECO:0000259" key="2">
    <source>
        <dbReference type="Pfam" id="PF04366"/>
    </source>
</evidence>
<dbReference type="CDD" id="cd11525">
    <property type="entry name" value="SYLF_SH3YL1_like"/>
    <property type="match status" value="1"/>
</dbReference>
<sequence length="317" mass="32029">MNNYLQKFQVAAGKVGVQATAFAQQTSRQLSEQARLAQAGFSLPKECDKAARVLQSFLADPEHPDSALNSIPKAVLQQAKGLAVFSVVKAGFVWSGKAGSGVVTARLPDGSWSAPSCIATGGVGFGLQIGADLSEFVVVLNSEDAVRSFCLAGNLTIGGNLSAAAGPIGTGGAVQAAIAHPAPMFSYSRSKGLYAGMSLEGTVLVERKDANKEFYGQAIPALDLLTGKVPAPEAASAMYEVIEAAELVDESKLPQQAYVPSADHPGGKVDPVTAYNLSGEGATGQSTGASGATSGDSAAAAGAGTGNKPIFDAGSAH</sequence>
<name>A0A316YSW4_9BASI</name>
<dbReference type="GO" id="GO:0035091">
    <property type="term" value="F:phosphatidylinositol binding"/>
    <property type="evidence" value="ECO:0007669"/>
    <property type="project" value="TreeGrafter"/>
</dbReference>
<organism evidence="3 4">
    <name type="scientific">Acaromyces ingoldii</name>
    <dbReference type="NCBI Taxonomy" id="215250"/>
    <lineage>
        <taxon>Eukaryota</taxon>
        <taxon>Fungi</taxon>
        <taxon>Dikarya</taxon>
        <taxon>Basidiomycota</taxon>
        <taxon>Ustilaginomycotina</taxon>
        <taxon>Exobasidiomycetes</taxon>
        <taxon>Exobasidiales</taxon>
        <taxon>Cryptobasidiaceae</taxon>
        <taxon>Acaromyces</taxon>
    </lineage>
</organism>
<dbReference type="GO" id="GO:0051015">
    <property type="term" value="F:actin filament binding"/>
    <property type="evidence" value="ECO:0007669"/>
    <property type="project" value="TreeGrafter"/>
</dbReference>
<dbReference type="OrthoDB" id="443981at2759"/>